<dbReference type="RefSeq" id="WP_223704625.1">
    <property type="nucleotide sequence ID" value="NZ_JAINUY010000001.1"/>
</dbReference>
<evidence type="ECO:0008006" key="4">
    <source>
        <dbReference type="Google" id="ProtNLM"/>
    </source>
</evidence>
<dbReference type="Proteomes" id="UP001139366">
    <property type="component" value="Unassembled WGS sequence"/>
</dbReference>
<feature type="signal peptide" evidence="1">
    <location>
        <begin position="1"/>
        <end position="21"/>
    </location>
</feature>
<gene>
    <name evidence="2" type="ORF">K6T82_03570</name>
</gene>
<reference evidence="2 3" key="1">
    <citation type="journal article" date="2023" name="Antonie Van Leeuwenhoek">
        <title>Flavobacterium potami sp. nov., a multi-metal resistance genes harbouring bacterium isolated from shallow river silt.</title>
        <authorList>
            <person name="Li S."/>
            <person name="Mao S."/>
            <person name="Mu W."/>
            <person name="Guo B."/>
            <person name="Li C."/>
            <person name="Zhu Q."/>
            <person name="Hou X."/>
            <person name="Zhao Y."/>
            <person name="Wei S."/>
            <person name="Liu H."/>
            <person name="Liu A."/>
        </authorList>
    </citation>
    <scope>NUCLEOTIDE SEQUENCE [LARGE SCALE GENOMIC DNA]</scope>
    <source>
        <strain evidence="2 3">17A</strain>
    </source>
</reference>
<evidence type="ECO:0000313" key="2">
    <source>
        <dbReference type="EMBL" id="MBZ4033830.1"/>
    </source>
</evidence>
<evidence type="ECO:0000256" key="1">
    <source>
        <dbReference type="SAM" id="SignalP"/>
    </source>
</evidence>
<dbReference type="EMBL" id="JAINUY010000001">
    <property type="protein sequence ID" value="MBZ4033830.1"/>
    <property type="molecule type" value="Genomic_DNA"/>
</dbReference>
<organism evidence="2 3">
    <name type="scientific">Flavobacterium potami</name>
    <dbReference type="NCBI Taxonomy" id="2872310"/>
    <lineage>
        <taxon>Bacteria</taxon>
        <taxon>Pseudomonadati</taxon>
        <taxon>Bacteroidota</taxon>
        <taxon>Flavobacteriia</taxon>
        <taxon>Flavobacteriales</taxon>
        <taxon>Flavobacteriaceae</taxon>
        <taxon>Flavobacterium</taxon>
    </lineage>
</organism>
<sequence length="226" mass="25917">MKTFLLCIITSFLFISCSADSDIENSQSALDSSNFYESSTNNVNPFDSKGQKVYEALRTYYLSNQRPSSVSELAEQIRFVSQSLQKKNLFTNRLILFTDEIVEAIMSDPDNSMILIVQNSTLHTYAKNNLINFLQNLIDRRQEEFNITNNYILGYEAEVLTNTVFTSEETETLLTVASISRYSLYSEEERKDKDWDILVGSKHAKAFLKKNELSLVLVIVLLEKLL</sequence>
<proteinExistence type="predicted"/>
<protein>
    <recommendedName>
        <fullName evidence="4">TPM domain-containing protein</fullName>
    </recommendedName>
</protein>
<dbReference type="AlphaFoldDB" id="A0A9X1H7E4"/>
<evidence type="ECO:0000313" key="3">
    <source>
        <dbReference type="Proteomes" id="UP001139366"/>
    </source>
</evidence>
<keyword evidence="3" id="KW-1185">Reference proteome</keyword>
<comment type="caution">
    <text evidence="2">The sequence shown here is derived from an EMBL/GenBank/DDBJ whole genome shotgun (WGS) entry which is preliminary data.</text>
</comment>
<keyword evidence="1" id="KW-0732">Signal</keyword>
<dbReference type="PROSITE" id="PS51257">
    <property type="entry name" value="PROKAR_LIPOPROTEIN"/>
    <property type="match status" value="1"/>
</dbReference>
<accession>A0A9X1H7E4</accession>
<feature type="chain" id="PRO_5040734715" description="TPM domain-containing protein" evidence="1">
    <location>
        <begin position="22"/>
        <end position="226"/>
    </location>
</feature>
<name>A0A9X1H7E4_9FLAO</name>